<dbReference type="InterPro" id="IPR001650">
    <property type="entry name" value="Helicase_C-like"/>
</dbReference>
<dbReference type="CDD" id="cd18787">
    <property type="entry name" value="SF2_C_DEAD"/>
    <property type="match status" value="1"/>
</dbReference>
<dbReference type="PANTHER" id="PTHR47958">
    <property type="entry name" value="ATP-DEPENDENT RNA HELICASE DBP3"/>
    <property type="match status" value="1"/>
</dbReference>
<proteinExistence type="predicted"/>
<evidence type="ECO:0000313" key="12">
    <source>
        <dbReference type="EMBL" id="KAK7381263.1"/>
    </source>
</evidence>
<keyword evidence="3" id="KW-0378">Hydrolase</keyword>
<keyword evidence="5" id="KW-0067">ATP-binding</keyword>
<sequence length="479" mass="52951">MAEPSTAATPPPATKSWADEADEETNSSAAEPETSSVNLGALTIEDNQNPPKLLDDPDDANIQAVTSGDTPYTSAARFEDLNLSAELLKGLYVEMKFEKPSKIQAISLPMILSPPHKDLIAQAHNGSGKTTCFVLGMLSRVDPKVQAPQALCICPTRELALQNTAVLRKMGKYTGIASECAVPTDKDAVHVSKRAPIMAQVVIGTPGTIKKFISFKKLGASRLKILVFDEADQMLAEDGFQDDSLRIMKEIQRVNPSCQVLLFSATFNDIVKNFVSRTVKRDHNQLFVKKEELSLDAVKQYKVHCPDELAKIEVIKDYIFEIGENVGQTIIFVATRNSAKMLHKSLVDLGYEVTSIQGALNHEERDKIVKEFRDGLTQVLISTDLLARGFDQQQVNLVINYDLPKKHNLPEPDYEVYLHRVGRAGRFGRKGAVFNLICTEEDGRLMSKIESHFGTHVAEVRAQSVEDYKAALKEAGLLQ</sequence>
<protein>
    <recommendedName>
        <fullName evidence="1">RNA helicase</fullName>
        <ecNumber evidence="1">3.6.4.13</ecNumber>
    </recommendedName>
</protein>
<dbReference type="InterPro" id="IPR027417">
    <property type="entry name" value="P-loop_NTPase"/>
</dbReference>
<dbReference type="InterPro" id="IPR014014">
    <property type="entry name" value="RNA_helicase_DEAD_Q_motif"/>
</dbReference>
<feature type="domain" description="Helicase C-terminal" evidence="10">
    <location>
        <begin position="314"/>
        <end position="469"/>
    </location>
</feature>
<feature type="domain" description="DEAD-box RNA helicase Q" evidence="11">
    <location>
        <begin position="76"/>
        <end position="105"/>
    </location>
</feature>
<accession>A0AAN9P4L1</accession>
<evidence type="ECO:0000259" key="11">
    <source>
        <dbReference type="PROSITE" id="PS51195"/>
    </source>
</evidence>
<gene>
    <name evidence="12" type="ORF">VNO78_33830</name>
</gene>
<dbReference type="AlphaFoldDB" id="A0AAN9P4L1"/>
<feature type="region of interest" description="Disordered" evidence="8">
    <location>
        <begin position="1"/>
        <end position="57"/>
    </location>
</feature>
<evidence type="ECO:0000256" key="2">
    <source>
        <dbReference type="ARBA" id="ARBA00022741"/>
    </source>
</evidence>
<dbReference type="Pfam" id="PF00270">
    <property type="entry name" value="DEAD"/>
    <property type="match status" value="1"/>
</dbReference>
<keyword evidence="13" id="KW-1185">Reference proteome</keyword>
<feature type="compositionally biased region" description="Polar residues" evidence="8">
    <location>
        <begin position="26"/>
        <end position="38"/>
    </location>
</feature>
<evidence type="ECO:0000256" key="5">
    <source>
        <dbReference type="ARBA" id="ARBA00022840"/>
    </source>
</evidence>
<dbReference type="CDD" id="cd17963">
    <property type="entry name" value="DEADc_DDX19_DDX25"/>
    <property type="match status" value="1"/>
</dbReference>
<dbReference type="EC" id="3.6.4.13" evidence="1"/>
<evidence type="ECO:0000256" key="7">
    <source>
        <dbReference type="PROSITE-ProRule" id="PRU00552"/>
    </source>
</evidence>
<feature type="short sequence motif" description="Q motif" evidence="7">
    <location>
        <begin position="76"/>
        <end position="105"/>
    </location>
</feature>
<feature type="domain" description="Helicase ATP-binding" evidence="9">
    <location>
        <begin position="110"/>
        <end position="285"/>
    </location>
</feature>
<evidence type="ECO:0000256" key="3">
    <source>
        <dbReference type="ARBA" id="ARBA00022801"/>
    </source>
</evidence>
<dbReference type="GO" id="GO:0005524">
    <property type="term" value="F:ATP binding"/>
    <property type="evidence" value="ECO:0007669"/>
    <property type="project" value="UniProtKB-KW"/>
</dbReference>
<dbReference type="SUPFAM" id="SSF52540">
    <property type="entry name" value="P-loop containing nucleoside triphosphate hydrolases"/>
    <property type="match status" value="1"/>
</dbReference>
<evidence type="ECO:0000259" key="10">
    <source>
        <dbReference type="PROSITE" id="PS51194"/>
    </source>
</evidence>
<dbReference type="GO" id="GO:0003724">
    <property type="term" value="F:RNA helicase activity"/>
    <property type="evidence" value="ECO:0007669"/>
    <property type="project" value="UniProtKB-EC"/>
</dbReference>
<keyword evidence="6" id="KW-0694">RNA-binding</keyword>
<dbReference type="InterPro" id="IPR014001">
    <property type="entry name" value="Helicase_ATP-bd"/>
</dbReference>
<keyword evidence="2" id="KW-0547">Nucleotide-binding</keyword>
<dbReference type="Proteomes" id="UP001386955">
    <property type="component" value="Unassembled WGS sequence"/>
</dbReference>
<reference evidence="12 13" key="1">
    <citation type="submission" date="2024-01" db="EMBL/GenBank/DDBJ databases">
        <title>The genomes of 5 underutilized Papilionoideae crops provide insights into root nodulation and disease resistanc.</title>
        <authorList>
            <person name="Jiang F."/>
        </authorList>
    </citation>
    <scope>NUCLEOTIDE SEQUENCE [LARGE SCALE GENOMIC DNA]</scope>
    <source>
        <strain evidence="12">DUOXIRENSHENG_FW03</strain>
        <tissue evidence="12">Leaves</tissue>
    </source>
</reference>
<dbReference type="PROSITE" id="PS51192">
    <property type="entry name" value="HELICASE_ATP_BIND_1"/>
    <property type="match status" value="1"/>
</dbReference>
<dbReference type="SMART" id="SM00487">
    <property type="entry name" value="DEXDc"/>
    <property type="match status" value="1"/>
</dbReference>
<name>A0AAN9P4L1_PSOTE</name>
<evidence type="ECO:0000256" key="1">
    <source>
        <dbReference type="ARBA" id="ARBA00012552"/>
    </source>
</evidence>
<dbReference type="SMART" id="SM00490">
    <property type="entry name" value="HELICc"/>
    <property type="match status" value="1"/>
</dbReference>
<dbReference type="PROSITE" id="PS51195">
    <property type="entry name" value="Q_MOTIF"/>
    <property type="match status" value="1"/>
</dbReference>
<evidence type="ECO:0000313" key="13">
    <source>
        <dbReference type="Proteomes" id="UP001386955"/>
    </source>
</evidence>
<evidence type="ECO:0000256" key="8">
    <source>
        <dbReference type="SAM" id="MobiDB-lite"/>
    </source>
</evidence>
<dbReference type="GO" id="GO:0016787">
    <property type="term" value="F:hydrolase activity"/>
    <property type="evidence" value="ECO:0007669"/>
    <property type="project" value="UniProtKB-KW"/>
</dbReference>
<dbReference type="GO" id="GO:0003723">
    <property type="term" value="F:RNA binding"/>
    <property type="evidence" value="ECO:0007669"/>
    <property type="project" value="UniProtKB-KW"/>
</dbReference>
<evidence type="ECO:0000256" key="6">
    <source>
        <dbReference type="ARBA" id="ARBA00022884"/>
    </source>
</evidence>
<dbReference type="Gene3D" id="3.40.50.300">
    <property type="entry name" value="P-loop containing nucleotide triphosphate hydrolases"/>
    <property type="match status" value="2"/>
</dbReference>
<dbReference type="EMBL" id="JAYMYS010000009">
    <property type="protein sequence ID" value="KAK7381263.1"/>
    <property type="molecule type" value="Genomic_DNA"/>
</dbReference>
<dbReference type="InterPro" id="IPR011545">
    <property type="entry name" value="DEAD/DEAH_box_helicase_dom"/>
</dbReference>
<dbReference type="PROSITE" id="PS51194">
    <property type="entry name" value="HELICASE_CTER"/>
    <property type="match status" value="1"/>
</dbReference>
<keyword evidence="4" id="KW-0347">Helicase</keyword>
<evidence type="ECO:0000259" key="9">
    <source>
        <dbReference type="PROSITE" id="PS51192"/>
    </source>
</evidence>
<comment type="caution">
    <text evidence="12">The sequence shown here is derived from an EMBL/GenBank/DDBJ whole genome shotgun (WGS) entry which is preliminary data.</text>
</comment>
<dbReference type="Pfam" id="PF00271">
    <property type="entry name" value="Helicase_C"/>
    <property type="match status" value="1"/>
</dbReference>
<organism evidence="12 13">
    <name type="scientific">Psophocarpus tetragonolobus</name>
    <name type="common">Winged bean</name>
    <name type="synonym">Dolichos tetragonolobus</name>
    <dbReference type="NCBI Taxonomy" id="3891"/>
    <lineage>
        <taxon>Eukaryota</taxon>
        <taxon>Viridiplantae</taxon>
        <taxon>Streptophyta</taxon>
        <taxon>Embryophyta</taxon>
        <taxon>Tracheophyta</taxon>
        <taxon>Spermatophyta</taxon>
        <taxon>Magnoliopsida</taxon>
        <taxon>eudicotyledons</taxon>
        <taxon>Gunneridae</taxon>
        <taxon>Pentapetalae</taxon>
        <taxon>rosids</taxon>
        <taxon>fabids</taxon>
        <taxon>Fabales</taxon>
        <taxon>Fabaceae</taxon>
        <taxon>Papilionoideae</taxon>
        <taxon>50 kb inversion clade</taxon>
        <taxon>NPAAA clade</taxon>
        <taxon>indigoferoid/millettioid clade</taxon>
        <taxon>Phaseoleae</taxon>
        <taxon>Psophocarpus</taxon>
    </lineage>
</organism>
<evidence type="ECO:0000256" key="4">
    <source>
        <dbReference type="ARBA" id="ARBA00022806"/>
    </source>
</evidence>